<feature type="transmembrane region" description="Helical" evidence="1">
    <location>
        <begin position="290"/>
        <end position="309"/>
    </location>
</feature>
<dbReference type="OrthoDB" id="9807744at2"/>
<keyword evidence="1" id="KW-1133">Transmembrane helix</keyword>
<feature type="transmembrane region" description="Helical" evidence="1">
    <location>
        <begin position="355"/>
        <end position="376"/>
    </location>
</feature>
<evidence type="ECO:0000313" key="3">
    <source>
        <dbReference type="EMBL" id="BBM87607.1"/>
    </source>
</evidence>
<dbReference type="Proteomes" id="UP000326354">
    <property type="component" value="Chromosome"/>
</dbReference>
<dbReference type="PANTHER" id="PTHR30590:SF2">
    <property type="entry name" value="INNER MEMBRANE PROTEIN"/>
    <property type="match status" value="1"/>
</dbReference>
<feature type="transmembrane region" description="Helical" evidence="1">
    <location>
        <begin position="12"/>
        <end position="33"/>
    </location>
</feature>
<keyword evidence="1" id="KW-0812">Transmembrane</keyword>
<organism evidence="3 4">
    <name type="scientific">Uabimicrobium amorphum</name>
    <dbReference type="NCBI Taxonomy" id="2596890"/>
    <lineage>
        <taxon>Bacteria</taxon>
        <taxon>Pseudomonadati</taxon>
        <taxon>Planctomycetota</taxon>
        <taxon>Candidatus Uabimicrobiia</taxon>
        <taxon>Candidatus Uabimicrobiales</taxon>
        <taxon>Candidatus Uabimicrobiaceae</taxon>
        <taxon>Candidatus Uabimicrobium</taxon>
    </lineage>
</organism>
<dbReference type="KEGG" id="uam:UABAM_06019"/>
<feature type="transmembrane region" description="Helical" evidence="1">
    <location>
        <begin position="53"/>
        <end position="83"/>
    </location>
</feature>
<proteinExistence type="predicted"/>
<evidence type="ECO:0000259" key="2">
    <source>
        <dbReference type="Pfam" id="PF04235"/>
    </source>
</evidence>
<dbReference type="InterPro" id="IPR052529">
    <property type="entry name" value="Bact_Transport_Assoc"/>
</dbReference>
<dbReference type="InterPro" id="IPR007349">
    <property type="entry name" value="DUF418"/>
</dbReference>
<feature type="transmembrane region" description="Helical" evidence="1">
    <location>
        <begin position="143"/>
        <end position="164"/>
    </location>
</feature>
<protein>
    <recommendedName>
        <fullName evidence="2">DUF418 domain-containing protein</fullName>
    </recommendedName>
</protein>
<evidence type="ECO:0000256" key="1">
    <source>
        <dbReference type="SAM" id="Phobius"/>
    </source>
</evidence>
<dbReference type="RefSeq" id="WP_151971619.1">
    <property type="nucleotide sequence ID" value="NZ_AP019860.1"/>
</dbReference>
<evidence type="ECO:0000313" key="4">
    <source>
        <dbReference type="Proteomes" id="UP000326354"/>
    </source>
</evidence>
<feature type="domain" description="DUF418" evidence="2">
    <location>
        <begin position="235"/>
        <end position="393"/>
    </location>
</feature>
<gene>
    <name evidence="3" type="ORF">UABAM_06019</name>
</gene>
<dbReference type="Pfam" id="PF04235">
    <property type="entry name" value="DUF418"/>
    <property type="match status" value="1"/>
</dbReference>
<dbReference type="AlphaFoldDB" id="A0A5S9F673"/>
<keyword evidence="4" id="KW-1185">Reference proteome</keyword>
<dbReference type="EMBL" id="AP019860">
    <property type="protein sequence ID" value="BBM87607.1"/>
    <property type="molecule type" value="Genomic_DNA"/>
</dbReference>
<name>A0A5S9F673_UABAM</name>
<reference evidence="3 4" key="1">
    <citation type="submission" date="2019-08" db="EMBL/GenBank/DDBJ databases">
        <title>Complete genome sequence of Candidatus Uab amorphum.</title>
        <authorList>
            <person name="Shiratori T."/>
            <person name="Suzuki S."/>
            <person name="Kakizawa Y."/>
            <person name="Ishida K."/>
        </authorList>
    </citation>
    <scope>NUCLEOTIDE SEQUENCE [LARGE SCALE GENOMIC DNA]</scope>
    <source>
        <strain evidence="3 4">SRT547</strain>
    </source>
</reference>
<accession>A0A5S9F673</accession>
<sequence length="404" mass="46893">MDSIQPKKRIIILDVLRGFAILGILLMNIQSFAMPSIAYDNPMSAEDFSGMNIVMWVTHALFANGKFMAIFSFLFGASVLLILQNAQKKNLRAGRLHYKRNFWLLMIGLFHAYVIWFGDILVCYALCSFLLYFWRNSSPRKLFVSGICAFVVYALLCSLLYMVLLEVPQSEIAAEREVWSAGWQEQQAEARVWREGTWGEQFALRAYFSMEVQTVLFVYYSLWYALGWMLIGMSAYKSGILLGQRSKQFYLRAAIYGSLCGTTIVLWGIIHKLQQAFAFEYCITLGTLWNLVGTIPLALSYVAMIILWCQSNFITKFRDTLSSVGRMSLTNYFGQSIICSFIFYYLGFFGDLVRFQQLIVVILIWIAQIIFSKLWLQRFTFGPCEYLWRYMTYDIGFPWKIKKE</sequence>
<keyword evidence="1" id="KW-0472">Membrane</keyword>
<feature type="transmembrane region" description="Helical" evidence="1">
    <location>
        <begin position="249"/>
        <end position="270"/>
    </location>
</feature>
<dbReference type="PANTHER" id="PTHR30590">
    <property type="entry name" value="INNER MEMBRANE PROTEIN"/>
    <property type="match status" value="1"/>
</dbReference>
<feature type="transmembrane region" description="Helical" evidence="1">
    <location>
        <begin position="103"/>
        <end position="131"/>
    </location>
</feature>
<feature type="transmembrane region" description="Helical" evidence="1">
    <location>
        <begin position="329"/>
        <end position="349"/>
    </location>
</feature>